<dbReference type="EMBL" id="DUZY01000004">
    <property type="protein sequence ID" value="DAD36713.1"/>
    <property type="molecule type" value="Genomic_DNA"/>
</dbReference>
<gene>
    <name evidence="1" type="ORF">HUJ06_007354</name>
</gene>
<protein>
    <submittedName>
        <fullName evidence="1">Uncharacterized protein</fullName>
    </submittedName>
</protein>
<evidence type="ECO:0000313" key="1">
    <source>
        <dbReference type="EMBL" id="DAD36713.1"/>
    </source>
</evidence>
<name>A0A822YX08_NELNU</name>
<comment type="caution">
    <text evidence="1">The sequence shown here is derived from an EMBL/GenBank/DDBJ whole genome shotgun (WGS) entry which is preliminary data.</text>
</comment>
<reference evidence="1 2" key="1">
    <citation type="journal article" date="2020" name="Mol. Biol. Evol.">
        <title>Distinct Expression and Methylation Patterns for Genes with Different Fates following a Single Whole-Genome Duplication in Flowering Plants.</title>
        <authorList>
            <person name="Shi T."/>
            <person name="Rahmani R.S."/>
            <person name="Gugger P.F."/>
            <person name="Wang M."/>
            <person name="Li H."/>
            <person name="Zhang Y."/>
            <person name="Li Z."/>
            <person name="Wang Q."/>
            <person name="Van de Peer Y."/>
            <person name="Marchal K."/>
            <person name="Chen J."/>
        </authorList>
    </citation>
    <scope>NUCLEOTIDE SEQUENCE [LARGE SCALE GENOMIC DNA]</scope>
    <source>
        <tissue evidence="1">Leaf</tissue>
    </source>
</reference>
<keyword evidence="2" id="KW-1185">Reference proteome</keyword>
<evidence type="ECO:0000313" key="2">
    <source>
        <dbReference type="Proteomes" id="UP000607653"/>
    </source>
</evidence>
<proteinExistence type="predicted"/>
<sequence length="49" mass="5713">MDFSHIAINNPYQCHRRHITYLHGVGVSCHQQNPICINELHNHTHQIAN</sequence>
<organism evidence="1 2">
    <name type="scientific">Nelumbo nucifera</name>
    <name type="common">Sacred lotus</name>
    <dbReference type="NCBI Taxonomy" id="4432"/>
    <lineage>
        <taxon>Eukaryota</taxon>
        <taxon>Viridiplantae</taxon>
        <taxon>Streptophyta</taxon>
        <taxon>Embryophyta</taxon>
        <taxon>Tracheophyta</taxon>
        <taxon>Spermatophyta</taxon>
        <taxon>Magnoliopsida</taxon>
        <taxon>Proteales</taxon>
        <taxon>Nelumbonaceae</taxon>
        <taxon>Nelumbo</taxon>
    </lineage>
</organism>
<dbReference type="Proteomes" id="UP000607653">
    <property type="component" value="Unassembled WGS sequence"/>
</dbReference>
<accession>A0A822YX08</accession>
<dbReference type="AlphaFoldDB" id="A0A822YX08"/>